<feature type="chain" id="PRO_5045573717" description="Outer membrane protein beta-barrel domain-containing protein" evidence="1">
    <location>
        <begin position="21"/>
        <end position="183"/>
    </location>
</feature>
<protein>
    <recommendedName>
        <fullName evidence="4">Outer membrane protein beta-barrel domain-containing protein</fullName>
    </recommendedName>
</protein>
<comment type="caution">
    <text evidence="2">The sequence shown here is derived from an EMBL/GenBank/DDBJ whole genome shotgun (WGS) entry which is preliminary data.</text>
</comment>
<sequence>MKNISPLKIFLLVFLFQSLAIQTINSQGFDGTLGVGLNLGSALYSEEDGKVVGGRYIATIPGVSFSKYLGDKMTISLTLSNSVRDTQNYFSTDLNLSYDIFNPEGKLRPYVLAGFGLVNLLDSGFTFNAGAGGTYWITDVIGLNAQLFYKVSIFSTEFQRSHIFGSAGLIYSIDLGTNKRIWE</sequence>
<evidence type="ECO:0008006" key="4">
    <source>
        <dbReference type="Google" id="ProtNLM"/>
    </source>
</evidence>
<proteinExistence type="predicted"/>
<dbReference type="Proteomes" id="UP001595826">
    <property type="component" value="Unassembled WGS sequence"/>
</dbReference>
<dbReference type="EMBL" id="JBHSCY010000001">
    <property type="protein sequence ID" value="MFC4268223.1"/>
    <property type="molecule type" value="Genomic_DNA"/>
</dbReference>
<dbReference type="Gene3D" id="2.40.160.20">
    <property type="match status" value="1"/>
</dbReference>
<evidence type="ECO:0000313" key="3">
    <source>
        <dbReference type="Proteomes" id="UP001595826"/>
    </source>
</evidence>
<keyword evidence="3" id="KW-1185">Reference proteome</keyword>
<evidence type="ECO:0000313" key="2">
    <source>
        <dbReference type="EMBL" id="MFC4268223.1"/>
    </source>
</evidence>
<name>A0ABV8R8C3_9FLAO</name>
<gene>
    <name evidence="2" type="ORF">ACFOWD_04840</name>
</gene>
<accession>A0ABV8R8C3</accession>
<dbReference type="SUPFAM" id="SSF56925">
    <property type="entry name" value="OMPA-like"/>
    <property type="match status" value="1"/>
</dbReference>
<dbReference type="InterPro" id="IPR011250">
    <property type="entry name" value="OMP/PagP_B-barrel"/>
</dbReference>
<keyword evidence="1" id="KW-0732">Signal</keyword>
<reference evidence="3" key="1">
    <citation type="journal article" date="2019" name="Int. J. Syst. Evol. Microbiol.">
        <title>The Global Catalogue of Microorganisms (GCM) 10K type strain sequencing project: providing services to taxonomists for standard genome sequencing and annotation.</title>
        <authorList>
            <consortium name="The Broad Institute Genomics Platform"/>
            <consortium name="The Broad Institute Genome Sequencing Center for Infectious Disease"/>
            <person name="Wu L."/>
            <person name="Ma J."/>
        </authorList>
    </citation>
    <scope>NUCLEOTIDE SEQUENCE [LARGE SCALE GENOMIC DNA]</scope>
    <source>
        <strain evidence="3">CECT 8655</strain>
    </source>
</reference>
<dbReference type="RefSeq" id="WP_377408577.1">
    <property type="nucleotide sequence ID" value="NZ_JBHSCY010000001.1"/>
</dbReference>
<evidence type="ECO:0000256" key="1">
    <source>
        <dbReference type="SAM" id="SignalP"/>
    </source>
</evidence>
<organism evidence="2 3">
    <name type="scientific">Polaribacter marinivivus</name>
    <dbReference type="NCBI Taxonomy" id="1524260"/>
    <lineage>
        <taxon>Bacteria</taxon>
        <taxon>Pseudomonadati</taxon>
        <taxon>Bacteroidota</taxon>
        <taxon>Flavobacteriia</taxon>
        <taxon>Flavobacteriales</taxon>
        <taxon>Flavobacteriaceae</taxon>
    </lineage>
</organism>
<feature type="signal peptide" evidence="1">
    <location>
        <begin position="1"/>
        <end position="20"/>
    </location>
</feature>